<comment type="caution">
    <text evidence="1">The sequence shown here is derived from an EMBL/GenBank/DDBJ whole genome shotgun (WGS) entry which is preliminary data.</text>
</comment>
<evidence type="ECO:0000313" key="1">
    <source>
        <dbReference type="EMBL" id="KKW46209.1"/>
    </source>
</evidence>
<name>A0A0G2BK88_9BACT</name>
<evidence type="ECO:0008006" key="3">
    <source>
        <dbReference type="Google" id="ProtNLM"/>
    </source>
</evidence>
<organism evidence="1 2">
    <name type="scientific">Candidatus Kaiserbacteria bacterium GW2011_GWA2_58_9</name>
    <dbReference type="NCBI Taxonomy" id="1618672"/>
    <lineage>
        <taxon>Bacteria</taxon>
        <taxon>Candidatus Kaiseribacteriota</taxon>
    </lineage>
</organism>
<protein>
    <recommendedName>
        <fullName evidence="3">SpoVT-AbrB domain-containing protein</fullName>
    </recommendedName>
</protein>
<reference evidence="1 2" key="1">
    <citation type="journal article" date="2015" name="Nature">
        <title>rRNA introns, odd ribosomes, and small enigmatic genomes across a large radiation of phyla.</title>
        <authorList>
            <person name="Brown C.T."/>
            <person name="Hug L.A."/>
            <person name="Thomas B.C."/>
            <person name="Sharon I."/>
            <person name="Castelle C.J."/>
            <person name="Singh A."/>
            <person name="Wilkins M.J."/>
            <person name="Williams K.H."/>
            <person name="Banfield J.F."/>
        </authorList>
    </citation>
    <scope>NUCLEOTIDE SEQUENCE [LARGE SCALE GENOMIC DNA]</scope>
</reference>
<dbReference type="EMBL" id="LCSD01000031">
    <property type="protein sequence ID" value="KKW46209.1"/>
    <property type="molecule type" value="Genomic_DNA"/>
</dbReference>
<proteinExistence type="predicted"/>
<accession>A0A0G2BK88</accession>
<evidence type="ECO:0000313" key="2">
    <source>
        <dbReference type="Proteomes" id="UP000034789"/>
    </source>
</evidence>
<dbReference type="AlphaFoldDB" id="A0A0G2BK88"/>
<gene>
    <name evidence="1" type="ORF">UY98_C0031G0010</name>
</gene>
<sequence>MTTATLTVKNGAIQLPKELHKAWKDAKIVARISPDTVVLKKMRASPFWESWEKMRPLAKGVSKADVEKAIARARQVRRKKG</sequence>
<dbReference type="Proteomes" id="UP000034789">
    <property type="component" value="Unassembled WGS sequence"/>
</dbReference>